<dbReference type="AlphaFoldDB" id="B8G9Q2"/>
<dbReference type="EMBL" id="CP001337">
    <property type="protein sequence ID" value="ACL26405.1"/>
    <property type="molecule type" value="Genomic_DNA"/>
</dbReference>
<feature type="compositionally biased region" description="Basic and acidic residues" evidence="1">
    <location>
        <begin position="83"/>
        <end position="92"/>
    </location>
</feature>
<organism evidence="2 3">
    <name type="scientific">Chloroflexus aggregans (strain MD-66 / DSM 9485)</name>
    <dbReference type="NCBI Taxonomy" id="326427"/>
    <lineage>
        <taxon>Bacteria</taxon>
        <taxon>Bacillati</taxon>
        <taxon>Chloroflexota</taxon>
        <taxon>Chloroflexia</taxon>
        <taxon>Chloroflexales</taxon>
        <taxon>Chloroflexineae</taxon>
        <taxon>Chloroflexaceae</taxon>
        <taxon>Chloroflexus</taxon>
    </lineage>
</organism>
<reference evidence="2" key="1">
    <citation type="submission" date="2008-12" db="EMBL/GenBank/DDBJ databases">
        <title>Complete sequence of Chloroflexus aggregans DSM 9485.</title>
        <authorList>
            <consortium name="US DOE Joint Genome Institute"/>
            <person name="Lucas S."/>
            <person name="Copeland A."/>
            <person name="Lapidus A."/>
            <person name="Glavina del Rio T."/>
            <person name="Dalin E."/>
            <person name="Tice H."/>
            <person name="Pitluck S."/>
            <person name="Foster B."/>
            <person name="Larimer F."/>
            <person name="Land M."/>
            <person name="Hauser L."/>
            <person name="Kyrpides N."/>
            <person name="Mikhailova N."/>
            <person name="Bryant D."/>
            <person name="Richardson P."/>
        </authorList>
    </citation>
    <scope>NUCLEOTIDE SEQUENCE</scope>
    <source>
        <strain evidence="2">DSM 9485</strain>
    </source>
</reference>
<dbReference type="HOGENOM" id="CLU_2218366_0_0_0"/>
<feature type="region of interest" description="Disordered" evidence="1">
    <location>
        <begin position="41"/>
        <end position="106"/>
    </location>
</feature>
<evidence type="ECO:0000256" key="1">
    <source>
        <dbReference type="SAM" id="MobiDB-lite"/>
    </source>
</evidence>
<gene>
    <name evidence="2" type="ordered locus">Cagg_3567</name>
</gene>
<evidence type="ECO:0000313" key="3">
    <source>
        <dbReference type="Proteomes" id="UP000002508"/>
    </source>
</evidence>
<sequence length="106" mass="11402">MGRTMQSLSLRGLGSPSFITRAARPCSLYNSRSLPLKKQITSPLATEPAHAHLPSDGQPGEVVELPTPQVSVSTVAEPAHVSRPNDDRHRETVALPASQMEIPIEV</sequence>
<accession>B8G9Q2</accession>
<keyword evidence="3" id="KW-1185">Reference proteome</keyword>
<dbReference type="KEGG" id="cag:Cagg_3567"/>
<dbReference type="Proteomes" id="UP000002508">
    <property type="component" value="Chromosome"/>
</dbReference>
<proteinExistence type="predicted"/>
<protein>
    <submittedName>
        <fullName evidence="2">Uncharacterized protein</fullName>
    </submittedName>
</protein>
<name>B8G9Q2_CHLAD</name>
<evidence type="ECO:0000313" key="2">
    <source>
        <dbReference type="EMBL" id="ACL26405.1"/>
    </source>
</evidence>